<evidence type="ECO:0000313" key="12">
    <source>
        <dbReference type="Proteomes" id="UP001158576"/>
    </source>
</evidence>
<dbReference type="PANTHER" id="PTHR10654:SF18">
    <property type="entry name" value="IP17195P"/>
    <property type="match status" value="1"/>
</dbReference>
<dbReference type="PROSITE" id="PS50002">
    <property type="entry name" value="SH3"/>
    <property type="match status" value="1"/>
</dbReference>
<dbReference type="InterPro" id="IPR021901">
    <property type="entry name" value="CAS_C"/>
</dbReference>
<dbReference type="PANTHER" id="PTHR10654">
    <property type="entry name" value="CAS SCAFFOLDING PROTEIN"/>
    <property type="match status" value="1"/>
</dbReference>
<dbReference type="SMART" id="SM00326">
    <property type="entry name" value="SH3"/>
    <property type="match status" value="1"/>
</dbReference>
<evidence type="ECO:0000256" key="1">
    <source>
        <dbReference type="ARBA" id="ARBA00004246"/>
    </source>
</evidence>
<proteinExistence type="inferred from homology"/>
<keyword evidence="4 9" id="KW-0728">SH3 domain</keyword>
<dbReference type="Gene3D" id="2.30.30.40">
    <property type="entry name" value="SH3 Domains"/>
    <property type="match status" value="1"/>
</dbReference>
<sequence length="656" mass="73877">MVKKARALFSTEAEDTDELSFNANDILVILEKNVDNTPGWWRCSLRDKTGLVPVNYVEEIEETEASVQEGVYDLPRSANANANVISSPEPEEDTYDALPRRNLPSNGDYDELVTILPLKKKFSPQNDDGVYDLPTKGIALKNDDYDELPTNNNNNIVVDGSAANEDDDYDELKPNVQVDGIYDVPTKLPTIAPKKSQSTVIDDYDIPKPNLDLSKTDDYDELPKSLASLRMARQSSVEQVRSSASRSSIASFSSTESIPLQVFGSPFTYTNEEAMDKLLKLKINLDEKVTALLKFLSPEWRSQKCIQRLNGQAEDLKMKTTALEKSLENVIEFTRRTMATAAGAGQQRCVRHINHLLQPVEEDAKIFGDMRLKLEKNSWRIESLADPKRDIQTGIPDDYDSFVITARAAPDDLASLANYVYTHAQTFFRRKNSTPLLSSSLKTKSIEIEDPRDRPLPIAPRALSRNIEETQNESFDHDQDDYDYIQLDNVRPTPSLRNEIKSPRYNRLSSYKELPAQNEKSPSRERLMNFYLQFKSSQESLQQNMDKFIESAKDSPPKSLQTISKKIYKSASELVFLGDATSKVLESQGQEDRVTKLVSLSNQLAESSTTALLQVDKAAQFWPATNELQTAVDLTAELSDHVRSLKHCIYSAISTS</sequence>
<dbReference type="InterPro" id="IPR001452">
    <property type="entry name" value="SH3_domain"/>
</dbReference>
<dbReference type="Gene3D" id="1.20.120.230">
    <property type="entry name" value="Alpha-catenin/vinculin-like"/>
    <property type="match status" value="1"/>
</dbReference>
<keyword evidence="7" id="KW-0130">Cell adhesion</keyword>
<gene>
    <name evidence="11" type="ORF">OKIOD_LOCUS5901</name>
</gene>
<dbReference type="Proteomes" id="UP001158576">
    <property type="component" value="Chromosome XSR"/>
</dbReference>
<dbReference type="Pfam" id="PF12026">
    <property type="entry name" value="CAS_C"/>
    <property type="match status" value="1"/>
</dbReference>
<keyword evidence="5" id="KW-0963">Cytoplasm</keyword>
<evidence type="ECO:0000256" key="8">
    <source>
        <dbReference type="ARBA" id="ARBA00022949"/>
    </source>
</evidence>
<dbReference type="InterPro" id="IPR014928">
    <property type="entry name" value="Serine_rich_dom"/>
</dbReference>
<dbReference type="SUPFAM" id="SSF50044">
    <property type="entry name" value="SH3-domain"/>
    <property type="match status" value="1"/>
</dbReference>
<dbReference type="Gene3D" id="1.20.120.830">
    <property type="entry name" value="Serine-rich domain"/>
    <property type="match status" value="1"/>
</dbReference>
<dbReference type="EMBL" id="OU015569">
    <property type="protein sequence ID" value="CAG5095801.1"/>
    <property type="molecule type" value="Genomic_DNA"/>
</dbReference>
<accession>A0ABN7SDF4</accession>
<keyword evidence="8" id="KW-0965">Cell junction</keyword>
<feature type="domain" description="SH3" evidence="10">
    <location>
        <begin position="1"/>
        <end position="62"/>
    </location>
</feature>
<protein>
    <submittedName>
        <fullName evidence="11">Oidioi.mRNA.OKI2018_I69.XSR.g14343.t1.cds</fullName>
    </submittedName>
</protein>
<keyword evidence="6" id="KW-0597">Phosphoprotein</keyword>
<evidence type="ECO:0000256" key="9">
    <source>
        <dbReference type="PROSITE-ProRule" id="PRU00192"/>
    </source>
</evidence>
<dbReference type="PRINTS" id="PR00452">
    <property type="entry name" value="SH3DOMAIN"/>
</dbReference>
<name>A0ABN7SDF4_OIKDI</name>
<reference evidence="11 12" key="1">
    <citation type="submission" date="2021-04" db="EMBL/GenBank/DDBJ databases">
        <authorList>
            <person name="Bliznina A."/>
        </authorList>
    </citation>
    <scope>NUCLEOTIDE SEQUENCE [LARGE SCALE GENOMIC DNA]</scope>
</reference>
<organism evidence="11 12">
    <name type="scientific">Oikopleura dioica</name>
    <name type="common">Tunicate</name>
    <dbReference type="NCBI Taxonomy" id="34765"/>
    <lineage>
        <taxon>Eukaryota</taxon>
        <taxon>Metazoa</taxon>
        <taxon>Chordata</taxon>
        <taxon>Tunicata</taxon>
        <taxon>Appendicularia</taxon>
        <taxon>Copelata</taxon>
        <taxon>Oikopleuridae</taxon>
        <taxon>Oikopleura</taxon>
    </lineage>
</organism>
<comment type="subcellular location">
    <subcellularLocation>
        <location evidence="1">Cell junction</location>
        <location evidence="1">Focal adhesion</location>
    </subcellularLocation>
    <subcellularLocation>
        <location evidence="2">Cytoplasm</location>
    </subcellularLocation>
</comment>
<evidence type="ECO:0000256" key="2">
    <source>
        <dbReference type="ARBA" id="ARBA00004496"/>
    </source>
</evidence>
<evidence type="ECO:0000256" key="7">
    <source>
        <dbReference type="ARBA" id="ARBA00022889"/>
    </source>
</evidence>
<dbReference type="InterPro" id="IPR036028">
    <property type="entry name" value="SH3-like_dom_sf"/>
</dbReference>
<evidence type="ECO:0000313" key="11">
    <source>
        <dbReference type="EMBL" id="CAG5095801.1"/>
    </source>
</evidence>
<dbReference type="InterPro" id="IPR038319">
    <property type="entry name" value="Serine_rich_sf"/>
</dbReference>
<evidence type="ECO:0000256" key="3">
    <source>
        <dbReference type="ARBA" id="ARBA00007848"/>
    </source>
</evidence>
<comment type="similarity">
    <text evidence="3">Belongs to the CAS family.</text>
</comment>
<dbReference type="Pfam" id="PF14604">
    <property type="entry name" value="SH3_9"/>
    <property type="match status" value="1"/>
</dbReference>
<dbReference type="InterPro" id="IPR037362">
    <property type="entry name" value="CAS_fam"/>
</dbReference>
<keyword evidence="12" id="KW-1185">Reference proteome</keyword>
<evidence type="ECO:0000256" key="4">
    <source>
        <dbReference type="ARBA" id="ARBA00022443"/>
    </source>
</evidence>
<dbReference type="Pfam" id="PF08824">
    <property type="entry name" value="Serine_rich"/>
    <property type="match status" value="1"/>
</dbReference>
<evidence type="ECO:0000256" key="5">
    <source>
        <dbReference type="ARBA" id="ARBA00022490"/>
    </source>
</evidence>
<evidence type="ECO:0000256" key="6">
    <source>
        <dbReference type="ARBA" id="ARBA00022553"/>
    </source>
</evidence>
<evidence type="ECO:0000259" key="10">
    <source>
        <dbReference type="PROSITE" id="PS50002"/>
    </source>
</evidence>